<dbReference type="AlphaFoldDB" id="A0AAV8ZI52"/>
<evidence type="ECO:0000259" key="1">
    <source>
        <dbReference type="Pfam" id="PF13087"/>
    </source>
</evidence>
<evidence type="ECO:0000313" key="2">
    <source>
        <dbReference type="EMBL" id="KAJ8964338.1"/>
    </source>
</evidence>
<organism evidence="2 3">
    <name type="scientific">Rhamnusium bicolor</name>
    <dbReference type="NCBI Taxonomy" id="1586634"/>
    <lineage>
        <taxon>Eukaryota</taxon>
        <taxon>Metazoa</taxon>
        <taxon>Ecdysozoa</taxon>
        <taxon>Arthropoda</taxon>
        <taxon>Hexapoda</taxon>
        <taxon>Insecta</taxon>
        <taxon>Pterygota</taxon>
        <taxon>Neoptera</taxon>
        <taxon>Endopterygota</taxon>
        <taxon>Coleoptera</taxon>
        <taxon>Polyphaga</taxon>
        <taxon>Cucujiformia</taxon>
        <taxon>Chrysomeloidea</taxon>
        <taxon>Cerambycidae</taxon>
        <taxon>Lepturinae</taxon>
        <taxon>Rhagiini</taxon>
        <taxon>Rhamnusium</taxon>
    </lineage>
</organism>
<accession>A0AAV8ZI52</accession>
<protein>
    <recommendedName>
        <fullName evidence="1">DNA2/NAM7 helicase-like C-terminal domain-containing protein</fullName>
    </recommendedName>
</protein>
<sequence length="75" mass="8672">MSFELLEDKRRLTVAITRAKHKLIVVGDVATLNAYSIFRKFISYVEQNIIKLEEVRNFDWEAVLDISTKVGLVCN</sequence>
<dbReference type="InterPro" id="IPR041679">
    <property type="entry name" value="DNA2/NAM7-like_C"/>
</dbReference>
<dbReference type="Proteomes" id="UP001162156">
    <property type="component" value="Unassembled WGS sequence"/>
</dbReference>
<reference evidence="2" key="1">
    <citation type="journal article" date="2023" name="Insect Mol. Biol.">
        <title>Genome sequencing provides insights into the evolution of gene families encoding plant cell wall-degrading enzymes in longhorned beetles.</title>
        <authorList>
            <person name="Shin N.R."/>
            <person name="Okamura Y."/>
            <person name="Kirsch R."/>
            <person name="Pauchet Y."/>
        </authorList>
    </citation>
    <scope>NUCLEOTIDE SEQUENCE</scope>
    <source>
        <strain evidence="2">RBIC_L_NR</strain>
    </source>
</reference>
<evidence type="ECO:0000313" key="3">
    <source>
        <dbReference type="Proteomes" id="UP001162156"/>
    </source>
</evidence>
<feature type="domain" description="DNA2/NAM7 helicase-like C-terminal" evidence="1">
    <location>
        <begin position="4"/>
        <end position="29"/>
    </location>
</feature>
<comment type="caution">
    <text evidence="2">The sequence shown here is derived from an EMBL/GenBank/DDBJ whole genome shotgun (WGS) entry which is preliminary data.</text>
</comment>
<gene>
    <name evidence="2" type="ORF">NQ314_004981</name>
</gene>
<dbReference type="InterPro" id="IPR027417">
    <property type="entry name" value="P-loop_NTPase"/>
</dbReference>
<proteinExistence type="predicted"/>
<keyword evidence="3" id="KW-1185">Reference proteome</keyword>
<dbReference type="EMBL" id="JANEYF010001375">
    <property type="protein sequence ID" value="KAJ8964338.1"/>
    <property type="molecule type" value="Genomic_DNA"/>
</dbReference>
<dbReference type="Pfam" id="PF13087">
    <property type="entry name" value="AAA_12"/>
    <property type="match status" value="1"/>
</dbReference>
<name>A0AAV8ZI52_9CUCU</name>
<dbReference type="Gene3D" id="3.40.50.300">
    <property type="entry name" value="P-loop containing nucleotide triphosphate hydrolases"/>
    <property type="match status" value="1"/>
</dbReference>